<dbReference type="Proteomes" id="UP000822688">
    <property type="component" value="Chromosome V"/>
</dbReference>
<dbReference type="EMBL" id="CM026426">
    <property type="protein sequence ID" value="KAG0573065.1"/>
    <property type="molecule type" value="Genomic_DNA"/>
</dbReference>
<proteinExistence type="predicted"/>
<dbReference type="PANTHER" id="PTHR12436:SF4">
    <property type="entry name" value="LEUKOCYTE RECEPTOR CLUSTER MEMBER 8"/>
    <property type="match status" value="1"/>
</dbReference>
<gene>
    <name evidence="3" type="ORF">KC19_VG145600</name>
</gene>
<organism evidence="3 4">
    <name type="scientific">Ceratodon purpureus</name>
    <name type="common">Fire moss</name>
    <name type="synonym">Dicranum purpureum</name>
    <dbReference type="NCBI Taxonomy" id="3225"/>
    <lineage>
        <taxon>Eukaryota</taxon>
        <taxon>Viridiplantae</taxon>
        <taxon>Streptophyta</taxon>
        <taxon>Embryophyta</taxon>
        <taxon>Bryophyta</taxon>
        <taxon>Bryophytina</taxon>
        <taxon>Bryopsida</taxon>
        <taxon>Dicranidae</taxon>
        <taxon>Pseudoditrichales</taxon>
        <taxon>Ditrichaceae</taxon>
        <taxon>Ceratodon</taxon>
    </lineage>
</organism>
<evidence type="ECO:0000313" key="4">
    <source>
        <dbReference type="Proteomes" id="UP000822688"/>
    </source>
</evidence>
<name>A0A8T0HQQ4_CERPU</name>
<dbReference type="InterPro" id="IPR005062">
    <property type="entry name" value="SAC3/GANP/THP3_conserved"/>
</dbReference>
<dbReference type="Gene3D" id="1.25.40.990">
    <property type="match status" value="1"/>
</dbReference>
<dbReference type="Pfam" id="PF03399">
    <property type="entry name" value="SAC3_GANP"/>
    <property type="match status" value="1"/>
</dbReference>
<feature type="domain" description="PCI" evidence="2">
    <location>
        <begin position="826"/>
        <end position="996"/>
    </location>
</feature>
<keyword evidence="4" id="KW-1185">Reference proteome</keyword>
<dbReference type="PANTHER" id="PTHR12436">
    <property type="entry name" value="80 KDA MCM3-ASSOCIATED PROTEIN"/>
    <property type="match status" value="1"/>
</dbReference>
<reference evidence="3" key="1">
    <citation type="submission" date="2020-06" db="EMBL/GenBank/DDBJ databases">
        <title>WGS assembly of Ceratodon purpureus strain R40.</title>
        <authorList>
            <person name="Carey S.B."/>
            <person name="Jenkins J."/>
            <person name="Shu S."/>
            <person name="Lovell J.T."/>
            <person name="Sreedasyam A."/>
            <person name="Maumus F."/>
            <person name="Tiley G.P."/>
            <person name="Fernandez-Pozo N."/>
            <person name="Barry K."/>
            <person name="Chen C."/>
            <person name="Wang M."/>
            <person name="Lipzen A."/>
            <person name="Daum C."/>
            <person name="Saski C.A."/>
            <person name="Payton A.C."/>
            <person name="Mcbreen J.C."/>
            <person name="Conrad R.E."/>
            <person name="Kollar L.M."/>
            <person name="Olsson S."/>
            <person name="Huttunen S."/>
            <person name="Landis J.B."/>
            <person name="Wickett N.J."/>
            <person name="Johnson M.G."/>
            <person name="Rensing S.A."/>
            <person name="Grimwood J."/>
            <person name="Schmutz J."/>
            <person name="Mcdaniel S.F."/>
        </authorList>
    </citation>
    <scope>NUCLEOTIDE SEQUENCE</scope>
    <source>
        <strain evidence="3">R40</strain>
    </source>
</reference>
<evidence type="ECO:0000313" key="3">
    <source>
        <dbReference type="EMBL" id="KAG0573065.1"/>
    </source>
</evidence>
<dbReference type="InterPro" id="IPR045107">
    <property type="entry name" value="SAC3/GANP/THP3"/>
</dbReference>
<dbReference type="PROSITE" id="PS50250">
    <property type="entry name" value="PCI"/>
    <property type="match status" value="1"/>
</dbReference>
<sequence length="1025" mass="113327">MAGVKDESDNWTNLYGVTFSRDLAAYSDPGNAWVGQHYNTASQQQEQHWYGYYLPQQPEDMRQSVQEGVTAPPLPTVPPPQAPLPPSLATTSAWTGDHHAGADGGTETYSGYNHYIQQQQDQGQEYAGHGEGDAQGYAGYSYMSDQNVDGSMYYQGHADHGYQKQGTEVYPQNPAVYSGAVVPYAPSMSYRYLGTHIDTAPHGRTENYDPSWSADYGNSGDGEQAQTSWNYLNQGRHRYAGCLVPMSNSNAACSDVNSRWEDNVQYAQDYTQQWADYYSSLQAASQANTENNGARQAAPGGLGTVAQAAAQTYARVVAAPTPQQPPPPGTAVPRLSCPASMVSHGEMQGSQVSLTYEAQSAGTVWNGVPNEAFQSGDLKQSFFPPMAKHKVTPATPYQQEPFNLESINARHSIQQQQSKAVKLHIVTNSQITRIVGDLDVGNEIANPAYVSVPAKSASPSSLSTNTFADGSAQPGMFPSSLRAYVERALSRCKDESQKGACQNIMKDMITTSSLDGTLFTRDWDIEPLFAIPSTSSLSTRLEMSLQQDTSTKLEWSPARRLKTRWESPAAEESDDKTRRTLCLSGTIQVGVHDSSKAKDSRHSYSKWGRQGTGSKTNFKTPTTTGDDLNMSKRGSKRFRKGQTLICGENASSESEEESDHGVRLGYLLTASTSEEKVRRQNRFKRFDRGIDIRREDQGLGRGQELRVGSASARRATALQLALNSVERQNGRAVEDIDWDSLTIRGICQEVEKRYLRLTSAPNPQTVRPEDVLRRALEMVKKTTKSYLFKCEQLKSIRQDLTVQRIRDEFTVEVYESHARVALEAGDLPEYNQCQTQLKSLYGDGIKGCSNEFAAYSLLYILFNRGNCRDLLSAMARLNEDGRTDDVVKHALAVRNAVAVGNYTTFFRLYRTAPVLSPFLMDIHIEKMRFEAVKCMTRSYRPTIPVASVARALGFTVEPSSGQTAEVEDCEEWLKAHGAQFQFDSSSNELVLETKLSATSLFMPEPEDVVPHGDANLALNDFFSRS</sequence>
<evidence type="ECO:0000259" key="2">
    <source>
        <dbReference type="PROSITE" id="PS50250"/>
    </source>
</evidence>
<dbReference type="GO" id="GO:0005634">
    <property type="term" value="C:nucleus"/>
    <property type="evidence" value="ECO:0007669"/>
    <property type="project" value="TreeGrafter"/>
</dbReference>
<evidence type="ECO:0000256" key="1">
    <source>
        <dbReference type="SAM" id="MobiDB-lite"/>
    </source>
</evidence>
<dbReference type="InterPro" id="IPR000717">
    <property type="entry name" value="PCI_dom"/>
</dbReference>
<comment type="caution">
    <text evidence="3">The sequence shown here is derived from an EMBL/GenBank/DDBJ whole genome shotgun (WGS) entry which is preliminary data.</text>
</comment>
<dbReference type="AlphaFoldDB" id="A0A8T0HQQ4"/>
<feature type="compositionally biased region" description="Basic and acidic residues" evidence="1">
    <location>
        <begin position="593"/>
        <end position="602"/>
    </location>
</feature>
<protein>
    <recommendedName>
        <fullName evidence="2">PCI domain-containing protein</fullName>
    </recommendedName>
</protein>
<feature type="compositionally biased region" description="Polar residues" evidence="1">
    <location>
        <begin position="612"/>
        <end position="626"/>
    </location>
</feature>
<accession>A0A8T0HQQ4</accession>
<feature type="region of interest" description="Disordered" evidence="1">
    <location>
        <begin position="592"/>
        <end position="633"/>
    </location>
</feature>